<accession>A0ABV0UTM3</accession>
<evidence type="ECO:0000313" key="1">
    <source>
        <dbReference type="EMBL" id="MEQ2247745.1"/>
    </source>
</evidence>
<keyword evidence="2" id="KW-1185">Reference proteome</keyword>
<protein>
    <submittedName>
        <fullName evidence="1">Uncharacterized protein</fullName>
    </submittedName>
</protein>
<dbReference type="Proteomes" id="UP001482620">
    <property type="component" value="Unassembled WGS sequence"/>
</dbReference>
<proteinExistence type="predicted"/>
<reference evidence="1 2" key="1">
    <citation type="submission" date="2021-06" db="EMBL/GenBank/DDBJ databases">
        <authorList>
            <person name="Palmer J.M."/>
        </authorList>
    </citation>
    <scope>NUCLEOTIDE SEQUENCE [LARGE SCALE GENOMIC DNA]</scope>
    <source>
        <strain evidence="2">if_2019</strain>
        <tissue evidence="1">Muscle</tissue>
    </source>
</reference>
<organism evidence="1 2">
    <name type="scientific">Ilyodon furcidens</name>
    <name type="common">goldbreast splitfin</name>
    <dbReference type="NCBI Taxonomy" id="33524"/>
    <lineage>
        <taxon>Eukaryota</taxon>
        <taxon>Metazoa</taxon>
        <taxon>Chordata</taxon>
        <taxon>Craniata</taxon>
        <taxon>Vertebrata</taxon>
        <taxon>Euteleostomi</taxon>
        <taxon>Actinopterygii</taxon>
        <taxon>Neopterygii</taxon>
        <taxon>Teleostei</taxon>
        <taxon>Neoteleostei</taxon>
        <taxon>Acanthomorphata</taxon>
        <taxon>Ovalentaria</taxon>
        <taxon>Atherinomorphae</taxon>
        <taxon>Cyprinodontiformes</taxon>
        <taxon>Goodeidae</taxon>
        <taxon>Ilyodon</taxon>
    </lineage>
</organism>
<comment type="caution">
    <text evidence="1">The sequence shown here is derived from an EMBL/GenBank/DDBJ whole genome shotgun (WGS) entry which is preliminary data.</text>
</comment>
<evidence type="ECO:0000313" key="2">
    <source>
        <dbReference type="Proteomes" id="UP001482620"/>
    </source>
</evidence>
<dbReference type="EMBL" id="JAHRIQ010082061">
    <property type="protein sequence ID" value="MEQ2247745.1"/>
    <property type="molecule type" value="Genomic_DNA"/>
</dbReference>
<gene>
    <name evidence="1" type="ORF">ILYODFUR_012328</name>
</gene>
<name>A0ABV0UTM3_9TELE</name>
<sequence length="138" mass="15623">MVSQSVIFYHFYNTIQYNTNFIGHCTCTLQRNLSSAFNPSLIGSSVSRGSWCPSPAVYGQEAGYTLDRSPVHQRSEYPKRTHAFMGGEHVNSMQKDPPARSRTQELLAARQQCYQLCHHAAPEIYSIYCKSTNKLNLV</sequence>